<comment type="similarity">
    <text evidence="4">Belongs to the PEP-utilizing enzyme family.</text>
</comment>
<accession>D9PIQ0</accession>
<keyword evidence="9" id="KW-0418">Kinase</keyword>
<dbReference type="AlphaFoldDB" id="D9PIQ0"/>
<sequence length="123" mass="13996">MATDKSKRFILWFNEIGIEDIPMVGGKNASLGEMYQKLHKEGINIPNGFAITAYAYRYFLKYAGIEDEIKKSLKDLDTSDLSNLMRKGREVRDIIRHAEFPPDLTQAIYLGYDKLAEEFGLGG</sequence>
<keyword evidence="8" id="KW-0547">Nucleotide-binding</keyword>
<evidence type="ECO:0000256" key="13">
    <source>
        <dbReference type="ARBA" id="ARBA00047700"/>
    </source>
</evidence>
<proteinExistence type="inferred from homology"/>
<comment type="pathway">
    <text evidence="3">Carbohydrate biosynthesis; gluconeogenesis.</text>
</comment>
<dbReference type="InterPro" id="IPR006319">
    <property type="entry name" value="PEP_synth"/>
</dbReference>
<reference evidence="15" key="2">
    <citation type="journal article" date="2011" name="Microb. Ecol.">
        <title>Taxonomic and Functional Metagenomic Profiling of the Microbial Community in the Anoxic Sediment of a Sub-saline Shallow Lake (Laguna de Carrizo, Central Spain).</title>
        <authorList>
            <person name="Ferrer M."/>
            <person name="Guazzaroni M.E."/>
            <person name="Richter M."/>
            <person name="Garcia-Salamanca A."/>
            <person name="Yarza P."/>
            <person name="Suarez-Suarez A."/>
            <person name="Solano J."/>
            <person name="Alcaide M."/>
            <person name="van Dillewijn P."/>
            <person name="Molina-Henares M.A."/>
            <person name="Lopez-Cortes N."/>
            <person name="Al-Ramahi Y."/>
            <person name="Guerrero C."/>
            <person name="Acosta A."/>
            <person name="de Eugenio L.I."/>
            <person name="Martinez V."/>
            <person name="Marques S."/>
            <person name="Rojo F."/>
            <person name="Santero E."/>
            <person name="Genilloud O."/>
            <person name="Perez-Perez J."/>
            <person name="Rossello-Mora R."/>
            <person name="Ramos J.L."/>
        </authorList>
    </citation>
    <scope>NUCLEOTIDE SEQUENCE</scope>
</reference>
<evidence type="ECO:0000313" key="15">
    <source>
        <dbReference type="EMBL" id="EFK96565.1"/>
    </source>
</evidence>
<comment type="cofactor">
    <cofactor evidence="1">
        <name>Mg(2+)</name>
        <dbReference type="ChEBI" id="CHEBI:18420"/>
    </cofactor>
</comment>
<evidence type="ECO:0000259" key="14">
    <source>
        <dbReference type="Pfam" id="PF01326"/>
    </source>
</evidence>
<organism evidence="15">
    <name type="scientific">sediment metagenome</name>
    <dbReference type="NCBI Taxonomy" id="749907"/>
    <lineage>
        <taxon>unclassified sequences</taxon>
        <taxon>metagenomes</taxon>
        <taxon>ecological metagenomes</taxon>
    </lineage>
</organism>
<dbReference type="GO" id="GO:0046872">
    <property type="term" value="F:metal ion binding"/>
    <property type="evidence" value="ECO:0007669"/>
    <property type="project" value="UniProtKB-KW"/>
</dbReference>
<evidence type="ECO:0000256" key="6">
    <source>
        <dbReference type="ARBA" id="ARBA00022679"/>
    </source>
</evidence>
<dbReference type="InterPro" id="IPR002192">
    <property type="entry name" value="PPDK_AMP/ATP-bd"/>
</dbReference>
<dbReference type="Pfam" id="PF01326">
    <property type="entry name" value="PPDK_N"/>
    <property type="match status" value="1"/>
</dbReference>
<evidence type="ECO:0000256" key="10">
    <source>
        <dbReference type="ARBA" id="ARBA00022840"/>
    </source>
</evidence>
<evidence type="ECO:0000256" key="9">
    <source>
        <dbReference type="ARBA" id="ARBA00022777"/>
    </source>
</evidence>
<comment type="catalytic activity">
    <reaction evidence="13">
        <text>pyruvate + ATP + H2O = phosphoenolpyruvate + AMP + phosphate + 2 H(+)</text>
        <dbReference type="Rhea" id="RHEA:11364"/>
        <dbReference type="ChEBI" id="CHEBI:15361"/>
        <dbReference type="ChEBI" id="CHEBI:15377"/>
        <dbReference type="ChEBI" id="CHEBI:15378"/>
        <dbReference type="ChEBI" id="CHEBI:30616"/>
        <dbReference type="ChEBI" id="CHEBI:43474"/>
        <dbReference type="ChEBI" id="CHEBI:58702"/>
        <dbReference type="ChEBI" id="CHEBI:456215"/>
        <dbReference type="EC" id="2.7.9.2"/>
    </reaction>
</comment>
<evidence type="ECO:0000256" key="8">
    <source>
        <dbReference type="ARBA" id="ARBA00022741"/>
    </source>
</evidence>
<feature type="domain" description="Pyruvate phosphate dikinase AMP/ATP-binding" evidence="14">
    <location>
        <begin position="22"/>
        <end position="120"/>
    </location>
</feature>
<dbReference type="GO" id="GO:0005524">
    <property type="term" value="F:ATP binding"/>
    <property type="evidence" value="ECO:0007669"/>
    <property type="project" value="UniProtKB-KW"/>
</dbReference>
<keyword evidence="15" id="KW-0670">Pyruvate</keyword>
<dbReference type="UniPathway" id="UPA00138"/>
<reference evidence="15" key="1">
    <citation type="submission" date="2010-07" db="EMBL/GenBank/DDBJ databases">
        <authorList>
            <consortium name="CONSOLIDER consortium CSD2007-00005"/>
            <person name="Guazzaroni M.-E."/>
            <person name="Richter M."/>
            <person name="Garcia-Salamanca A."/>
            <person name="Yarza P."/>
            <person name="Ferrer M."/>
        </authorList>
    </citation>
    <scope>NUCLEOTIDE SEQUENCE</scope>
</reference>
<evidence type="ECO:0000256" key="2">
    <source>
        <dbReference type="ARBA" id="ARBA00002988"/>
    </source>
</evidence>
<dbReference type="SUPFAM" id="SSF56059">
    <property type="entry name" value="Glutathione synthetase ATP-binding domain-like"/>
    <property type="match status" value="1"/>
</dbReference>
<evidence type="ECO:0000256" key="5">
    <source>
        <dbReference type="ARBA" id="ARBA00011996"/>
    </source>
</evidence>
<protein>
    <recommendedName>
        <fullName evidence="5">pyruvate, water dikinase</fullName>
        <ecNumber evidence="5">2.7.9.2</ecNumber>
    </recommendedName>
    <alternativeName>
        <fullName evidence="12">Pyruvate, water dikinase</fullName>
    </alternativeName>
</protein>
<dbReference type="EMBL" id="ADZX01000448">
    <property type="protein sequence ID" value="EFK96565.1"/>
    <property type="molecule type" value="Genomic_DNA"/>
</dbReference>
<dbReference type="PANTHER" id="PTHR43030">
    <property type="entry name" value="PHOSPHOENOLPYRUVATE SYNTHASE"/>
    <property type="match status" value="1"/>
</dbReference>
<dbReference type="GO" id="GO:0008986">
    <property type="term" value="F:pyruvate, water dikinase activity"/>
    <property type="evidence" value="ECO:0007669"/>
    <property type="project" value="UniProtKB-EC"/>
</dbReference>
<comment type="function">
    <text evidence="2">Catalyzes the phosphorylation of pyruvate to phosphoenolpyruvate.</text>
</comment>
<keyword evidence="11" id="KW-0460">Magnesium</keyword>
<keyword evidence="10" id="KW-0067">ATP-binding</keyword>
<gene>
    <name evidence="15" type="primary">ppsA</name>
    <name evidence="15" type="ORF">LDC_1408</name>
</gene>
<dbReference type="PANTHER" id="PTHR43030:SF1">
    <property type="entry name" value="PHOSPHOENOLPYRUVATE SYNTHASE"/>
    <property type="match status" value="1"/>
</dbReference>
<evidence type="ECO:0000256" key="11">
    <source>
        <dbReference type="ARBA" id="ARBA00022842"/>
    </source>
</evidence>
<comment type="caution">
    <text evidence="15">The sequence shown here is derived from an EMBL/GenBank/DDBJ whole genome shotgun (WGS) entry which is preliminary data.</text>
</comment>
<keyword evidence="6 15" id="KW-0808">Transferase</keyword>
<evidence type="ECO:0000256" key="4">
    <source>
        <dbReference type="ARBA" id="ARBA00007837"/>
    </source>
</evidence>
<dbReference type="GO" id="GO:0006094">
    <property type="term" value="P:gluconeogenesis"/>
    <property type="evidence" value="ECO:0007669"/>
    <property type="project" value="UniProtKB-UniPathway"/>
</dbReference>
<evidence type="ECO:0000256" key="1">
    <source>
        <dbReference type="ARBA" id="ARBA00001946"/>
    </source>
</evidence>
<evidence type="ECO:0000256" key="7">
    <source>
        <dbReference type="ARBA" id="ARBA00022723"/>
    </source>
</evidence>
<evidence type="ECO:0000256" key="12">
    <source>
        <dbReference type="ARBA" id="ARBA00033470"/>
    </source>
</evidence>
<keyword evidence="7" id="KW-0479">Metal-binding</keyword>
<dbReference type="EC" id="2.7.9.2" evidence="5"/>
<evidence type="ECO:0000256" key="3">
    <source>
        <dbReference type="ARBA" id="ARBA00004742"/>
    </source>
</evidence>
<name>D9PIQ0_9ZZZZ</name>
<dbReference type="InterPro" id="IPR013815">
    <property type="entry name" value="ATP_grasp_subdomain_1"/>
</dbReference>
<feature type="non-terminal residue" evidence="15">
    <location>
        <position position="123"/>
    </location>
</feature>
<dbReference type="Gene3D" id="3.30.1490.20">
    <property type="entry name" value="ATP-grasp fold, A domain"/>
    <property type="match status" value="1"/>
</dbReference>